<dbReference type="CDD" id="cd09272">
    <property type="entry name" value="RNase_HI_RT_Ty1"/>
    <property type="match status" value="1"/>
</dbReference>
<accession>A0A803P6L5</accession>
<reference evidence="1" key="1">
    <citation type="submission" date="2018-11" db="EMBL/GenBank/DDBJ databases">
        <authorList>
            <person name="Grassa J C."/>
        </authorList>
    </citation>
    <scope>NUCLEOTIDE SEQUENCE [LARGE SCALE GENOMIC DNA]</scope>
</reference>
<dbReference type="EnsemblPlants" id="evm.model.03.1776">
    <property type="protein sequence ID" value="cds.evm.model.03.1776"/>
    <property type="gene ID" value="evm.TU.03.1776"/>
</dbReference>
<evidence type="ECO:0000313" key="2">
    <source>
        <dbReference type="Proteomes" id="UP000596661"/>
    </source>
</evidence>
<evidence type="ECO:0000313" key="1">
    <source>
        <dbReference type="EnsemblPlants" id="cds.evm.model.03.1776"/>
    </source>
</evidence>
<dbReference type="EMBL" id="UZAU01000331">
    <property type="status" value="NOT_ANNOTATED_CDS"/>
    <property type="molecule type" value="Genomic_DNA"/>
</dbReference>
<name>A0A803P6L5_CANSA</name>
<protein>
    <submittedName>
        <fullName evidence="1">Uncharacterized protein</fullName>
    </submittedName>
</protein>
<sequence>MGWGAIPADHTWLHPREACKRLVRYLKGTLFEGLLLRPVSRLSLETYSDVDLASCLDNRRSTDIPIIWVDNQGSAALAANPIFHVKCKHIKIDLHFVYDEILQHKISVRYVLYVDQIADVLTKPLPKDKFQYLKTKLKVVNISFLLRRMITNK</sequence>
<proteinExistence type="predicted"/>
<dbReference type="Proteomes" id="UP000596661">
    <property type="component" value="Chromosome 3"/>
</dbReference>
<dbReference type="PANTHER" id="PTHR11439">
    <property type="entry name" value="GAG-POL-RELATED RETROTRANSPOSON"/>
    <property type="match status" value="1"/>
</dbReference>
<organism evidence="1 2">
    <name type="scientific">Cannabis sativa</name>
    <name type="common">Hemp</name>
    <name type="synonym">Marijuana</name>
    <dbReference type="NCBI Taxonomy" id="3483"/>
    <lineage>
        <taxon>Eukaryota</taxon>
        <taxon>Viridiplantae</taxon>
        <taxon>Streptophyta</taxon>
        <taxon>Embryophyta</taxon>
        <taxon>Tracheophyta</taxon>
        <taxon>Spermatophyta</taxon>
        <taxon>Magnoliopsida</taxon>
        <taxon>eudicotyledons</taxon>
        <taxon>Gunneridae</taxon>
        <taxon>Pentapetalae</taxon>
        <taxon>rosids</taxon>
        <taxon>fabids</taxon>
        <taxon>Rosales</taxon>
        <taxon>Cannabaceae</taxon>
        <taxon>Cannabis</taxon>
    </lineage>
</organism>
<dbReference type="Gramene" id="evm.model.03.1776">
    <property type="protein sequence ID" value="cds.evm.model.03.1776"/>
    <property type="gene ID" value="evm.TU.03.1776"/>
</dbReference>
<reference evidence="1" key="2">
    <citation type="submission" date="2021-03" db="UniProtKB">
        <authorList>
            <consortium name="EnsemblPlants"/>
        </authorList>
    </citation>
    <scope>IDENTIFICATION</scope>
</reference>
<dbReference type="PANTHER" id="PTHR11439:SF450">
    <property type="entry name" value="REVERSE TRANSCRIPTASE TY1_COPIA-TYPE DOMAIN-CONTAINING PROTEIN"/>
    <property type="match status" value="1"/>
</dbReference>
<keyword evidence="2" id="KW-1185">Reference proteome</keyword>
<dbReference type="AlphaFoldDB" id="A0A803P6L5"/>